<organism evidence="1 2">
    <name type="scientific">Sphingobium chungbukense</name>
    <dbReference type="NCBI Taxonomy" id="56193"/>
    <lineage>
        <taxon>Bacteria</taxon>
        <taxon>Pseudomonadati</taxon>
        <taxon>Pseudomonadota</taxon>
        <taxon>Alphaproteobacteria</taxon>
        <taxon>Sphingomonadales</taxon>
        <taxon>Sphingomonadaceae</taxon>
        <taxon>Sphingobium</taxon>
    </lineage>
</organism>
<sequence>MSHQCKGKVRHPTRQGAIIALRRVKNIAMDIYQCPSCKGWHLGRTREASRCADRITQVLDRHAAALAKRMEGRNG</sequence>
<reference evidence="1 2" key="1">
    <citation type="submission" date="2015-04" db="EMBL/GenBank/DDBJ databases">
        <title>Genome sequence of aromatic hydrocarbons-degrading Sphingobium chungbukense DJ77.</title>
        <authorList>
            <person name="Kim Y.-C."/>
            <person name="Chae J.-C."/>
        </authorList>
    </citation>
    <scope>NUCLEOTIDE SEQUENCE [LARGE SCALE GENOMIC DNA]</scope>
    <source>
        <strain evidence="1 2">DJ77</strain>
    </source>
</reference>
<dbReference type="Proteomes" id="UP000033874">
    <property type="component" value="Unassembled WGS sequence"/>
</dbReference>
<dbReference type="AlphaFoldDB" id="A0A0M3AVG7"/>
<protein>
    <submittedName>
        <fullName evidence="1">Uncharacterized protein</fullName>
    </submittedName>
</protein>
<dbReference type="EMBL" id="LBIC01000001">
    <property type="protein sequence ID" value="KKW93903.1"/>
    <property type="molecule type" value="Genomic_DNA"/>
</dbReference>
<keyword evidence="2" id="KW-1185">Reference proteome</keyword>
<dbReference type="STRING" id="56193.YP76_04450"/>
<comment type="caution">
    <text evidence="1">The sequence shown here is derived from an EMBL/GenBank/DDBJ whole genome shotgun (WGS) entry which is preliminary data.</text>
</comment>
<evidence type="ECO:0000313" key="1">
    <source>
        <dbReference type="EMBL" id="KKW93903.1"/>
    </source>
</evidence>
<gene>
    <name evidence="1" type="ORF">YP76_04450</name>
</gene>
<dbReference type="PATRIC" id="fig|56193.3.peg.915"/>
<evidence type="ECO:0000313" key="2">
    <source>
        <dbReference type="Proteomes" id="UP000033874"/>
    </source>
</evidence>
<name>A0A0M3AVG7_9SPHN</name>
<accession>A0A0M3AVG7</accession>
<proteinExistence type="predicted"/>